<dbReference type="GO" id="GO:0000993">
    <property type="term" value="F:RNA polymerase II complex binding"/>
    <property type="evidence" value="ECO:0007669"/>
    <property type="project" value="TreeGrafter"/>
</dbReference>
<evidence type="ECO:0000256" key="3">
    <source>
        <dbReference type="ARBA" id="ARBA00023163"/>
    </source>
</evidence>
<dbReference type="GO" id="GO:0016593">
    <property type="term" value="C:Cdc73/Paf1 complex"/>
    <property type="evidence" value="ECO:0007669"/>
    <property type="project" value="InterPro"/>
</dbReference>
<gene>
    <name evidence="6" type="ORF">WICMUC_004751</name>
</gene>
<sequence length="366" mass="42146">MSDSLQLLRKELLNKGKFDLLEKESQDSPIVKDIKEAKYLRLVNAKKVLSLDSKTSFIVNNLPVTLKLIVYSWINQGLSTAEFISKAESDRIEILTFAQRNDLIRYLSGDSTTSEHLVKEDLSKKEEKDDKIKADELDPFLEAVLSHERNLLDHNTSLRGSKAIDFGSVGKECEIRIIKVLKRKQTAPESSSVDIKKKKRQNPIILISPAASALITISNVKPFLELSKFIDPNSQNPEDQSLLNSNTDNIRNVTHVFPRIGKQSFLVVNNTDNFTKAEYWDRVVAIVTTGQSWQFKSYKWSNPKELFQKIKGYYFHYDKDLIPQQIKEWNVQKVPIDKNRRFRDAESLNLFWDSIEKILVSKGWAN</sequence>
<dbReference type="OrthoDB" id="2186602at2759"/>
<dbReference type="Gene3D" id="3.40.50.11990">
    <property type="entry name" value="RNA polymerase II accessory factor, Cdc73 C-terminal domain"/>
    <property type="match status" value="1"/>
</dbReference>
<name>A0A9P8PHA5_9ASCO</name>
<keyword evidence="3" id="KW-0804">Transcription</keyword>
<dbReference type="GO" id="GO:0006368">
    <property type="term" value="P:transcription elongation by RNA polymerase II"/>
    <property type="evidence" value="ECO:0007669"/>
    <property type="project" value="InterPro"/>
</dbReference>
<comment type="similarity">
    <text evidence="2">Belongs to the CDC73 family.</text>
</comment>
<proteinExistence type="inferred from homology"/>
<evidence type="ECO:0000313" key="6">
    <source>
        <dbReference type="EMBL" id="KAH3671234.1"/>
    </source>
</evidence>
<dbReference type="PANTHER" id="PTHR12466:SF8">
    <property type="entry name" value="PARAFIBROMIN"/>
    <property type="match status" value="1"/>
</dbReference>
<dbReference type="InterPro" id="IPR038103">
    <property type="entry name" value="CDC73_C_sf"/>
</dbReference>
<dbReference type="PANTHER" id="PTHR12466">
    <property type="entry name" value="CDC73 DOMAIN PROTEIN"/>
    <property type="match status" value="1"/>
</dbReference>
<organism evidence="6 7">
    <name type="scientific">Wickerhamomyces mucosus</name>
    <dbReference type="NCBI Taxonomy" id="1378264"/>
    <lineage>
        <taxon>Eukaryota</taxon>
        <taxon>Fungi</taxon>
        <taxon>Dikarya</taxon>
        <taxon>Ascomycota</taxon>
        <taxon>Saccharomycotina</taxon>
        <taxon>Saccharomycetes</taxon>
        <taxon>Phaffomycetales</taxon>
        <taxon>Wickerhamomycetaceae</taxon>
        <taxon>Wickerhamomyces</taxon>
    </lineage>
</organism>
<dbReference type="InterPro" id="IPR031336">
    <property type="entry name" value="CDC73_C"/>
</dbReference>
<evidence type="ECO:0000256" key="4">
    <source>
        <dbReference type="ARBA" id="ARBA00023242"/>
    </source>
</evidence>
<comment type="subcellular location">
    <subcellularLocation>
        <location evidence="1">Nucleus</location>
    </subcellularLocation>
</comment>
<evidence type="ECO:0000259" key="5">
    <source>
        <dbReference type="Pfam" id="PF05179"/>
    </source>
</evidence>
<dbReference type="EMBL" id="JAEUBF010001283">
    <property type="protein sequence ID" value="KAH3671234.1"/>
    <property type="molecule type" value="Genomic_DNA"/>
</dbReference>
<dbReference type="Proteomes" id="UP000769528">
    <property type="component" value="Unassembled WGS sequence"/>
</dbReference>
<accession>A0A9P8PHA5</accession>
<reference evidence="6" key="1">
    <citation type="journal article" date="2021" name="Open Biol.">
        <title>Shared evolutionary footprints suggest mitochondrial oxidative damage underlies multiple complex I losses in fungi.</title>
        <authorList>
            <person name="Schikora-Tamarit M.A."/>
            <person name="Marcet-Houben M."/>
            <person name="Nosek J."/>
            <person name="Gabaldon T."/>
        </authorList>
    </citation>
    <scope>NUCLEOTIDE SEQUENCE</scope>
    <source>
        <strain evidence="6">CBS6341</strain>
    </source>
</reference>
<evidence type="ECO:0000256" key="1">
    <source>
        <dbReference type="ARBA" id="ARBA00004123"/>
    </source>
</evidence>
<protein>
    <recommendedName>
        <fullName evidence="5">Cell division control protein 73 C-terminal domain-containing protein</fullName>
    </recommendedName>
</protein>
<dbReference type="AlphaFoldDB" id="A0A9P8PHA5"/>
<evidence type="ECO:0000313" key="7">
    <source>
        <dbReference type="Proteomes" id="UP000769528"/>
    </source>
</evidence>
<feature type="domain" description="Cell division control protein 73 C-terminal" evidence="5">
    <location>
        <begin position="200"/>
        <end position="357"/>
    </location>
</feature>
<comment type="caution">
    <text evidence="6">The sequence shown here is derived from an EMBL/GenBank/DDBJ whole genome shotgun (WGS) entry which is preliminary data.</text>
</comment>
<dbReference type="Pfam" id="PF05179">
    <property type="entry name" value="CDC73_C"/>
    <property type="match status" value="1"/>
</dbReference>
<evidence type="ECO:0000256" key="2">
    <source>
        <dbReference type="ARBA" id="ARBA00010427"/>
    </source>
</evidence>
<reference evidence="6" key="2">
    <citation type="submission" date="2021-01" db="EMBL/GenBank/DDBJ databases">
        <authorList>
            <person name="Schikora-Tamarit M.A."/>
        </authorList>
    </citation>
    <scope>NUCLEOTIDE SEQUENCE</scope>
    <source>
        <strain evidence="6">CBS6341</strain>
    </source>
</reference>
<dbReference type="InterPro" id="IPR007852">
    <property type="entry name" value="Cdc73/Parafibromin"/>
</dbReference>
<keyword evidence="7" id="KW-1185">Reference proteome</keyword>
<dbReference type="GO" id="GO:0032968">
    <property type="term" value="P:positive regulation of transcription elongation by RNA polymerase II"/>
    <property type="evidence" value="ECO:0007669"/>
    <property type="project" value="TreeGrafter"/>
</dbReference>
<keyword evidence="4" id="KW-0539">Nucleus</keyword>